<proteinExistence type="predicted"/>
<organism evidence="1">
    <name type="scientific">Serratia marcescens</name>
    <dbReference type="NCBI Taxonomy" id="615"/>
    <lineage>
        <taxon>Bacteria</taxon>
        <taxon>Pseudomonadati</taxon>
        <taxon>Pseudomonadota</taxon>
        <taxon>Gammaproteobacteria</taxon>
        <taxon>Enterobacterales</taxon>
        <taxon>Yersiniaceae</taxon>
        <taxon>Serratia</taxon>
    </lineage>
</organism>
<dbReference type="EMBL" id="JAGETR010000073">
    <property type="protein sequence ID" value="MBO2006922.1"/>
    <property type="molecule type" value="Genomic_DNA"/>
</dbReference>
<accession>A0A939NRI9</accession>
<protein>
    <submittedName>
        <fullName evidence="1">Uncharacterized protein</fullName>
    </submittedName>
</protein>
<sequence>MIVGAERLRQIDAAAPCRLLKPSRRGDAGRQNISKVFATKSAGARAWLAAANPIAPDKVLPWQTSGKSRGR</sequence>
<comment type="caution">
    <text evidence="1">The sequence shown here is derived from an EMBL/GenBank/DDBJ whole genome shotgun (WGS) entry which is preliminary data.</text>
</comment>
<evidence type="ECO:0000313" key="1">
    <source>
        <dbReference type="EMBL" id="MBO2006922.1"/>
    </source>
</evidence>
<name>A0A939NRI9_SERMA</name>
<dbReference type="AlphaFoldDB" id="A0A939NRI9"/>
<reference evidence="1" key="1">
    <citation type="submission" date="2021-03" db="EMBL/GenBank/DDBJ databases">
        <title>Molecular epidemiology and mechanisms of colistin and carbapenem resistance in Enterobacteriaceae from clinical isolates, the environment and porcine samples in Pretoria, South Africa.</title>
        <authorList>
            <person name="Bogoshi D."/>
            <person name="Mbelle N.M."/>
            <person name="Naidoo V."/>
            <person name="Osei Sekyere J."/>
        </authorList>
    </citation>
    <scope>NUCLEOTIDE SEQUENCE</scope>
    <source>
        <strain evidence="1">C080</strain>
    </source>
</reference>
<gene>
    <name evidence="1" type="ORF">J4732_12140</name>
</gene>